<accession>A0A1H1RG73</accession>
<evidence type="ECO:0000313" key="3">
    <source>
        <dbReference type="Proteomes" id="UP000243413"/>
    </source>
</evidence>
<name>A0A1H1RG73_9GAMM</name>
<proteinExistence type="predicted"/>
<dbReference type="STRING" id="472181.SAMN05216271_1716"/>
<dbReference type="AlphaFoldDB" id="A0A1H1RG73"/>
<feature type="region of interest" description="Disordered" evidence="1">
    <location>
        <begin position="1"/>
        <end position="38"/>
    </location>
</feature>
<gene>
    <name evidence="2" type="ORF">SAMN05216271_1716</name>
</gene>
<evidence type="ECO:0000256" key="1">
    <source>
        <dbReference type="SAM" id="MobiDB-lite"/>
    </source>
</evidence>
<dbReference type="Proteomes" id="UP000243413">
    <property type="component" value="Chromosome I"/>
</dbReference>
<sequence length="83" mass="9396">MTRSYQGHYPESPQPQRHAVALPRQTRPRFPLSDPSRSRQLTRLAACAGAVRMFCSGQPHGGDRLMLSQHQSLDTITTMEMYP</sequence>
<organism evidence="2 3">
    <name type="scientific">Halopseudomonas sabulinigri</name>
    <dbReference type="NCBI Taxonomy" id="472181"/>
    <lineage>
        <taxon>Bacteria</taxon>
        <taxon>Pseudomonadati</taxon>
        <taxon>Pseudomonadota</taxon>
        <taxon>Gammaproteobacteria</taxon>
        <taxon>Pseudomonadales</taxon>
        <taxon>Pseudomonadaceae</taxon>
        <taxon>Halopseudomonas</taxon>
    </lineage>
</organism>
<reference evidence="3" key="1">
    <citation type="submission" date="2016-10" db="EMBL/GenBank/DDBJ databases">
        <authorList>
            <person name="Varghese N."/>
            <person name="Submissions S."/>
        </authorList>
    </citation>
    <scope>NUCLEOTIDE SEQUENCE [LARGE SCALE GENOMIC DNA]</scope>
    <source>
        <strain evidence="3">JCM 14963</strain>
    </source>
</reference>
<dbReference type="EMBL" id="LT629763">
    <property type="protein sequence ID" value="SDS34698.1"/>
    <property type="molecule type" value="Genomic_DNA"/>
</dbReference>
<protein>
    <submittedName>
        <fullName evidence="2">Uncharacterized protein</fullName>
    </submittedName>
</protein>
<evidence type="ECO:0000313" key="2">
    <source>
        <dbReference type="EMBL" id="SDS34698.1"/>
    </source>
</evidence>